<gene>
    <name evidence="1" type="ORF">BDM02DRAFT_3108980</name>
</gene>
<sequence length="439" mass="49673">MPTSSSSSTASFASSLRRFWKSPIFQSSNGERSAQKPLLAANKRSYFNGREDGPPPRGRHSRGKLHKAGRGHKRNRHSTVSDDPPPPPPPEAEQVSLSNFARAFRRQMEHLSHLPSTPPCQMETILEASEESEGSTIGDQECRCESVYHTPISSGFDLSDIPHFLNFTSDISPPTNDPLTRDASSLQDEILLLREALEEAKRENQDLNAELAECYDYGRSLRELEIRYQQLLEEVTESNKTRRALTQNMASITDDLRSAKHSQMMLEREADQLRWIIHYYQTSVQEAGISLTYQDEIDEYISSLDYPLQPPPVASYQGGHAEELPTIAESSEDSSAGSTPFLQKGNYIVTPPRTPTLRRVKSPKVTIFSPSAHKLFRSESPVKRDHIPREGSPLKFQSRLWSSDEEEEMDKRRLQSRVSSNGRTSRLDYAEDEHPSFIV</sequence>
<comment type="caution">
    <text evidence="1">The sequence shown here is derived from an EMBL/GenBank/DDBJ whole genome shotgun (WGS) entry which is preliminary data.</text>
</comment>
<reference evidence="1" key="2">
    <citation type="journal article" date="2020" name="Nat. Commun.">
        <title>Large-scale genome sequencing of mycorrhizal fungi provides insights into the early evolution of symbiotic traits.</title>
        <authorList>
            <person name="Miyauchi S."/>
            <person name="Kiss E."/>
            <person name="Kuo A."/>
            <person name="Drula E."/>
            <person name="Kohler A."/>
            <person name="Sanchez-Garcia M."/>
            <person name="Morin E."/>
            <person name="Andreopoulos B."/>
            <person name="Barry K.W."/>
            <person name="Bonito G."/>
            <person name="Buee M."/>
            <person name="Carver A."/>
            <person name="Chen C."/>
            <person name="Cichocki N."/>
            <person name="Clum A."/>
            <person name="Culley D."/>
            <person name="Crous P.W."/>
            <person name="Fauchery L."/>
            <person name="Girlanda M."/>
            <person name="Hayes R.D."/>
            <person name="Keri Z."/>
            <person name="LaButti K."/>
            <person name="Lipzen A."/>
            <person name="Lombard V."/>
            <person name="Magnuson J."/>
            <person name="Maillard F."/>
            <person name="Murat C."/>
            <person name="Nolan M."/>
            <person name="Ohm R.A."/>
            <person name="Pangilinan J."/>
            <person name="Pereira M.F."/>
            <person name="Perotto S."/>
            <person name="Peter M."/>
            <person name="Pfister S."/>
            <person name="Riley R."/>
            <person name="Sitrit Y."/>
            <person name="Stielow J.B."/>
            <person name="Szollosi G."/>
            <person name="Zifcakova L."/>
            <person name="Stursova M."/>
            <person name="Spatafora J.W."/>
            <person name="Tedersoo L."/>
            <person name="Vaario L.M."/>
            <person name="Yamada A."/>
            <person name="Yan M."/>
            <person name="Wang P."/>
            <person name="Xu J."/>
            <person name="Bruns T."/>
            <person name="Baldrian P."/>
            <person name="Vilgalys R."/>
            <person name="Dunand C."/>
            <person name="Henrissat B."/>
            <person name="Grigoriev I.V."/>
            <person name="Hibbett D."/>
            <person name="Nagy L.G."/>
            <person name="Martin F.M."/>
        </authorList>
    </citation>
    <scope>NUCLEOTIDE SEQUENCE</scope>
    <source>
        <strain evidence="1">P2</strain>
    </source>
</reference>
<dbReference type="Proteomes" id="UP000886501">
    <property type="component" value="Unassembled WGS sequence"/>
</dbReference>
<evidence type="ECO:0000313" key="1">
    <source>
        <dbReference type="EMBL" id="KAF9652452.1"/>
    </source>
</evidence>
<keyword evidence="2" id="KW-1185">Reference proteome</keyword>
<dbReference type="EMBL" id="MU117968">
    <property type="protein sequence ID" value="KAF9652452.1"/>
    <property type="molecule type" value="Genomic_DNA"/>
</dbReference>
<accession>A0ACB6ZS75</accession>
<organism evidence="1 2">
    <name type="scientific">Thelephora ganbajun</name>
    <name type="common">Ganba fungus</name>
    <dbReference type="NCBI Taxonomy" id="370292"/>
    <lineage>
        <taxon>Eukaryota</taxon>
        <taxon>Fungi</taxon>
        <taxon>Dikarya</taxon>
        <taxon>Basidiomycota</taxon>
        <taxon>Agaricomycotina</taxon>
        <taxon>Agaricomycetes</taxon>
        <taxon>Thelephorales</taxon>
        <taxon>Thelephoraceae</taxon>
        <taxon>Thelephora</taxon>
    </lineage>
</organism>
<protein>
    <submittedName>
        <fullName evidence="1">Uncharacterized protein</fullName>
    </submittedName>
</protein>
<name>A0ACB6ZS75_THEGA</name>
<reference evidence="1" key="1">
    <citation type="submission" date="2019-10" db="EMBL/GenBank/DDBJ databases">
        <authorList>
            <consortium name="DOE Joint Genome Institute"/>
            <person name="Kuo A."/>
            <person name="Miyauchi S."/>
            <person name="Kiss E."/>
            <person name="Drula E."/>
            <person name="Kohler A."/>
            <person name="Sanchez-Garcia M."/>
            <person name="Andreopoulos B."/>
            <person name="Barry K.W."/>
            <person name="Bonito G."/>
            <person name="Buee M."/>
            <person name="Carver A."/>
            <person name="Chen C."/>
            <person name="Cichocki N."/>
            <person name="Clum A."/>
            <person name="Culley D."/>
            <person name="Crous P.W."/>
            <person name="Fauchery L."/>
            <person name="Girlanda M."/>
            <person name="Hayes R."/>
            <person name="Keri Z."/>
            <person name="Labutti K."/>
            <person name="Lipzen A."/>
            <person name="Lombard V."/>
            <person name="Magnuson J."/>
            <person name="Maillard F."/>
            <person name="Morin E."/>
            <person name="Murat C."/>
            <person name="Nolan M."/>
            <person name="Ohm R."/>
            <person name="Pangilinan J."/>
            <person name="Pereira M."/>
            <person name="Perotto S."/>
            <person name="Peter M."/>
            <person name="Riley R."/>
            <person name="Sitrit Y."/>
            <person name="Stielow B."/>
            <person name="Szollosi G."/>
            <person name="Zifcakova L."/>
            <person name="Stursova M."/>
            <person name="Spatafora J.W."/>
            <person name="Tedersoo L."/>
            <person name="Vaario L.-M."/>
            <person name="Yamada A."/>
            <person name="Yan M."/>
            <person name="Wang P."/>
            <person name="Xu J."/>
            <person name="Bruns T."/>
            <person name="Baldrian P."/>
            <person name="Vilgalys R."/>
            <person name="Henrissat B."/>
            <person name="Grigoriev I.V."/>
            <person name="Hibbett D."/>
            <person name="Nagy L.G."/>
            <person name="Martin F.M."/>
        </authorList>
    </citation>
    <scope>NUCLEOTIDE SEQUENCE</scope>
    <source>
        <strain evidence="1">P2</strain>
    </source>
</reference>
<evidence type="ECO:0000313" key="2">
    <source>
        <dbReference type="Proteomes" id="UP000886501"/>
    </source>
</evidence>
<proteinExistence type="predicted"/>